<comment type="subcellular location">
    <subcellularLocation>
        <location evidence="1">Membrane</location>
        <topology evidence="1">Multi-pass membrane protein</topology>
    </subcellularLocation>
</comment>
<dbReference type="Pfam" id="PF00520">
    <property type="entry name" value="Ion_trans"/>
    <property type="match status" value="1"/>
</dbReference>
<dbReference type="InParanoid" id="F0Y7B8"/>
<organism evidence="9">
    <name type="scientific">Aureococcus anophagefferens</name>
    <name type="common">Harmful bloom alga</name>
    <dbReference type="NCBI Taxonomy" id="44056"/>
    <lineage>
        <taxon>Eukaryota</taxon>
        <taxon>Sar</taxon>
        <taxon>Stramenopiles</taxon>
        <taxon>Ochrophyta</taxon>
        <taxon>Pelagophyceae</taxon>
        <taxon>Pelagomonadales</taxon>
        <taxon>Pelagomonadaceae</taxon>
        <taxon>Aureococcus</taxon>
    </lineage>
</organism>
<dbReference type="GO" id="GO:0005249">
    <property type="term" value="F:voltage-gated potassium channel activity"/>
    <property type="evidence" value="ECO:0007669"/>
    <property type="project" value="TreeGrafter"/>
</dbReference>
<dbReference type="InterPro" id="IPR005821">
    <property type="entry name" value="Ion_trans_dom"/>
</dbReference>
<dbReference type="eggNOG" id="KOG0498">
    <property type="taxonomic scope" value="Eukaryota"/>
</dbReference>
<feature type="compositionally biased region" description="Basic residues" evidence="5">
    <location>
        <begin position="26"/>
        <end position="41"/>
    </location>
</feature>
<feature type="region of interest" description="Disordered" evidence="5">
    <location>
        <begin position="1"/>
        <end position="55"/>
    </location>
</feature>
<evidence type="ECO:0000256" key="3">
    <source>
        <dbReference type="ARBA" id="ARBA00022989"/>
    </source>
</evidence>
<feature type="transmembrane region" description="Helical" evidence="6">
    <location>
        <begin position="394"/>
        <end position="412"/>
    </location>
</feature>
<accession>F0Y7B8</accession>
<evidence type="ECO:0000259" key="7">
    <source>
        <dbReference type="Pfam" id="PF00520"/>
    </source>
</evidence>
<sequence length="917" mass="101877">MFACASPDEPEPGFCLGEVKPVPEKKKPRRGRSRERPKARRKEAAADEAPPRIDVKIDAAVPPAAVDGDDPKRSLGRKNVSERVLRVGAAVKEKLVHLAENLEAAPKHVALSASELIEEGGGGAETSRPLLRLDESQVEFPKLLRRACEFPIVDPRHTLEWDVLMLVLITYVMTVTPFELAFVRAPSVREVIYQQRPKYVWMFLVNKVVDGFFVIDIFVSLHTAYFDNDRGAWITDKLEIAKRYAQSWLLIDVLSVVPYEFVPLDRSAGILKMVKLVRLLKLLRVARQPRIMAKLAVYITMSAAQQIVCKFFVGLVALVHLSACALRITDQLVNDDCHVQDHSFEDPGDENCPDYVLLRLERTSIWRQYVYSLKWALQTLLGDLSFTANIAEEVLALVVALVGVIVLAFLVGDMCNALTNMDPVGNDYRLTLDTLNSYLEQSQMPKELRFKLREYMGSTEGIFRENYNKGLLARLSPGLTAIVAHHNLGGCVRRLSFYNYALQHVYGLRVGETIAVFDELADGAEDEFGSDDHGASAELRRMTTAEAERRAKRRRSLSQAAEHVKARVSKRRHRAAVEAGAGFLRRTSRPAKILAVAVVADRVAMAVRYEDTGAVERGVAPERVDSRSYGNAALHARVAKYMYERDQFVVELARVFETRLFMPRDVLVSKDLSLNDVMFSITMGKIAVWGRRAVNPILDFTLKRVHDTIGDDICMLLVGSRKARRRHYAARAVSAAQVFALDGRRFAAAVEGFDVFHRAIRIFGCWQFVQSEILGAARGSRPRRPARREAPAVDGALLRETRARAAACTHRLVDACGALHADAPPPKAWMPLVEPLRLLDDAFRAIDRGDDWVVPDAAAAPAPRRNVLGRSAHARSRAGADDAAAPAGAELLPYAAPRAVAAAFAPTCGNGRQNCAF</sequence>
<feature type="domain" description="Ion transport" evidence="7">
    <location>
        <begin position="161"/>
        <end position="420"/>
    </location>
</feature>
<dbReference type="RefSeq" id="XP_009036341.1">
    <property type="nucleotide sequence ID" value="XM_009038093.1"/>
</dbReference>
<evidence type="ECO:0000256" key="5">
    <source>
        <dbReference type="SAM" id="MobiDB-lite"/>
    </source>
</evidence>
<feature type="transmembrane region" description="Helical" evidence="6">
    <location>
        <begin position="204"/>
        <end position="225"/>
    </location>
</feature>
<dbReference type="PANTHER" id="PTHR10217:SF435">
    <property type="entry name" value="POTASSIUM VOLTAGE-GATED CHANNEL PROTEIN EAG"/>
    <property type="match status" value="1"/>
</dbReference>
<dbReference type="Gene3D" id="1.10.287.70">
    <property type="match status" value="1"/>
</dbReference>
<dbReference type="KEGG" id="aaf:AURANDRAFT_63509"/>
<evidence type="ECO:0000256" key="1">
    <source>
        <dbReference type="ARBA" id="ARBA00004141"/>
    </source>
</evidence>
<evidence type="ECO:0000256" key="2">
    <source>
        <dbReference type="ARBA" id="ARBA00022692"/>
    </source>
</evidence>
<dbReference type="Proteomes" id="UP000002729">
    <property type="component" value="Unassembled WGS sequence"/>
</dbReference>
<protein>
    <recommendedName>
        <fullName evidence="7">Ion transport domain-containing protein</fullName>
    </recommendedName>
</protein>
<name>F0Y7B8_AURAN</name>
<keyword evidence="3 6" id="KW-1133">Transmembrane helix</keyword>
<feature type="compositionally biased region" description="Basic and acidic residues" evidence="5">
    <location>
        <begin position="42"/>
        <end position="55"/>
    </location>
</feature>
<dbReference type="GO" id="GO:0005886">
    <property type="term" value="C:plasma membrane"/>
    <property type="evidence" value="ECO:0007669"/>
    <property type="project" value="TreeGrafter"/>
</dbReference>
<dbReference type="AlphaFoldDB" id="F0Y7B8"/>
<evidence type="ECO:0000256" key="4">
    <source>
        <dbReference type="ARBA" id="ARBA00023136"/>
    </source>
</evidence>
<dbReference type="SUPFAM" id="SSF81324">
    <property type="entry name" value="Voltage-gated potassium channels"/>
    <property type="match status" value="1"/>
</dbReference>
<feature type="transmembrane region" description="Helical" evidence="6">
    <location>
        <begin position="163"/>
        <end position="183"/>
    </location>
</feature>
<evidence type="ECO:0000256" key="6">
    <source>
        <dbReference type="SAM" id="Phobius"/>
    </source>
</evidence>
<gene>
    <name evidence="8" type="ORF">AURANDRAFT_63509</name>
</gene>
<evidence type="ECO:0000313" key="9">
    <source>
        <dbReference type="Proteomes" id="UP000002729"/>
    </source>
</evidence>
<proteinExistence type="predicted"/>
<keyword evidence="2 6" id="KW-0812">Transmembrane</keyword>
<dbReference type="GO" id="GO:0042391">
    <property type="term" value="P:regulation of membrane potential"/>
    <property type="evidence" value="ECO:0007669"/>
    <property type="project" value="TreeGrafter"/>
</dbReference>
<dbReference type="OrthoDB" id="426293at2759"/>
<keyword evidence="4 6" id="KW-0472">Membrane</keyword>
<keyword evidence="9" id="KW-1185">Reference proteome</keyword>
<feature type="region of interest" description="Disordered" evidence="5">
    <location>
        <begin position="544"/>
        <end position="564"/>
    </location>
</feature>
<dbReference type="InterPro" id="IPR050818">
    <property type="entry name" value="KCNH_animal-type"/>
</dbReference>
<dbReference type="GeneID" id="20224367"/>
<dbReference type="EMBL" id="GL833126">
    <property type="protein sequence ID" value="EGB09234.1"/>
    <property type="molecule type" value="Genomic_DNA"/>
</dbReference>
<reference evidence="8 9" key="1">
    <citation type="journal article" date="2011" name="Proc. Natl. Acad. Sci. U.S.A.">
        <title>Niche of harmful alga Aureococcus anophagefferens revealed through ecogenomics.</title>
        <authorList>
            <person name="Gobler C.J."/>
            <person name="Berry D.L."/>
            <person name="Dyhrman S.T."/>
            <person name="Wilhelm S.W."/>
            <person name="Salamov A."/>
            <person name="Lobanov A.V."/>
            <person name="Zhang Y."/>
            <person name="Collier J.L."/>
            <person name="Wurch L.L."/>
            <person name="Kustka A.B."/>
            <person name="Dill B.D."/>
            <person name="Shah M."/>
            <person name="VerBerkmoes N.C."/>
            <person name="Kuo A."/>
            <person name="Terry A."/>
            <person name="Pangilinan J."/>
            <person name="Lindquist E.A."/>
            <person name="Lucas S."/>
            <person name="Paulsen I.T."/>
            <person name="Hattenrath-Lehmann T.K."/>
            <person name="Talmage S.C."/>
            <person name="Walker E.A."/>
            <person name="Koch F."/>
            <person name="Burson A.M."/>
            <person name="Marcoval M.A."/>
            <person name="Tang Y.Z."/>
            <person name="Lecleir G.R."/>
            <person name="Coyne K.J."/>
            <person name="Berg G.M."/>
            <person name="Bertrand E.M."/>
            <person name="Saito M.A."/>
            <person name="Gladyshev V.N."/>
            <person name="Grigoriev I.V."/>
        </authorList>
    </citation>
    <scope>NUCLEOTIDE SEQUENCE [LARGE SCALE GENOMIC DNA]</scope>
    <source>
        <strain evidence="9">CCMP 1984</strain>
    </source>
</reference>
<dbReference type="PANTHER" id="PTHR10217">
    <property type="entry name" value="VOLTAGE AND LIGAND GATED POTASSIUM CHANNEL"/>
    <property type="match status" value="1"/>
</dbReference>
<evidence type="ECO:0000313" key="8">
    <source>
        <dbReference type="EMBL" id="EGB09234.1"/>
    </source>
</evidence>